<dbReference type="InterPro" id="IPR001296">
    <property type="entry name" value="Glyco_trans_1"/>
</dbReference>
<feature type="domain" description="Glycosyl transferase family 1" evidence="1">
    <location>
        <begin position="193"/>
        <end position="344"/>
    </location>
</feature>
<evidence type="ECO:0000259" key="1">
    <source>
        <dbReference type="Pfam" id="PF00534"/>
    </source>
</evidence>
<sequence length="373" mass="42428">MKKGNILTVTTISRTNEAFLADVNHSLKDFNHFAAASDIVSSKVSAKYTKVFDLPIQRGFKSLLNYRKFQDILLSKIIEYNIDIVHVHTPVAAFMVRFALKDKWIKERLKIKLVYTAHGFHFFPGNSLVKNLIYGIAEYIAGKWTDKLIVINRTDEESARKYKIVEPDNIIFMPGIGIDLKKYSDIEDKATIKYTPYFLMVAEFIPRKRHRDVLNALAKCQTGFNLYLAGDGILENEIKQLAINLKIQDRVIFLGHRSDIPDLMKNSLAVILASSQEGLPRSLLEAMALGTLPIASRIRGNVDLLEDQSGVLFDVGNIEQLTEIMDQVFSQPDNYTMIKANAKSKIKEYSLERISELHNELYASLINKLNKDI</sequence>
<name>A0A0F7JPL6_9DEIO</name>
<keyword evidence="4" id="KW-1185">Reference proteome</keyword>
<protein>
    <recommendedName>
        <fullName evidence="5">Glycosyl transferase family 1</fullName>
    </recommendedName>
</protein>
<dbReference type="PATRIC" id="fig|1309411.5.peg.1628"/>
<proteinExistence type="predicted"/>
<evidence type="ECO:0000313" key="3">
    <source>
        <dbReference type="EMBL" id="AKH18421.1"/>
    </source>
</evidence>
<dbReference type="OrthoDB" id="9806653at2"/>
<organism evidence="3 4">
    <name type="scientific">Deinococcus soli</name>
    <name type="common">ex Cha et al. 2016</name>
    <dbReference type="NCBI Taxonomy" id="1309411"/>
    <lineage>
        <taxon>Bacteria</taxon>
        <taxon>Thermotogati</taxon>
        <taxon>Deinococcota</taxon>
        <taxon>Deinococci</taxon>
        <taxon>Deinococcales</taxon>
        <taxon>Deinococcaceae</taxon>
        <taxon>Deinococcus</taxon>
    </lineage>
</organism>
<dbReference type="Proteomes" id="UP000034024">
    <property type="component" value="Chromosome"/>
</dbReference>
<dbReference type="PANTHER" id="PTHR12526">
    <property type="entry name" value="GLYCOSYLTRANSFERASE"/>
    <property type="match status" value="1"/>
</dbReference>
<gene>
    <name evidence="3" type="ORF">SY84_07975</name>
</gene>
<accession>A0A0F7JPL6</accession>
<dbReference type="AlphaFoldDB" id="A0A0F7JPL6"/>
<evidence type="ECO:0008006" key="5">
    <source>
        <dbReference type="Google" id="ProtNLM"/>
    </source>
</evidence>
<dbReference type="RefSeq" id="WP_046845042.1">
    <property type="nucleotide sequence ID" value="NZ_CP011389.1"/>
</dbReference>
<dbReference type="GO" id="GO:0016757">
    <property type="term" value="F:glycosyltransferase activity"/>
    <property type="evidence" value="ECO:0007669"/>
    <property type="project" value="InterPro"/>
</dbReference>
<dbReference type="KEGG" id="dch:SY84_07975"/>
<dbReference type="Pfam" id="PF13439">
    <property type="entry name" value="Glyco_transf_4"/>
    <property type="match status" value="1"/>
</dbReference>
<dbReference type="EMBL" id="CP011389">
    <property type="protein sequence ID" value="AKH18421.1"/>
    <property type="molecule type" value="Genomic_DNA"/>
</dbReference>
<evidence type="ECO:0000313" key="4">
    <source>
        <dbReference type="Proteomes" id="UP000034024"/>
    </source>
</evidence>
<dbReference type="Pfam" id="PF00534">
    <property type="entry name" value="Glycos_transf_1"/>
    <property type="match status" value="1"/>
</dbReference>
<dbReference type="InterPro" id="IPR028098">
    <property type="entry name" value="Glyco_trans_4-like_N"/>
</dbReference>
<reference evidence="3 4" key="1">
    <citation type="submission" date="2015-01" db="EMBL/GenBank/DDBJ databases">
        <title>Deinococcus soli/N5/whole genome sequencing.</title>
        <authorList>
            <person name="Kim M.K."/>
            <person name="Srinivasan S."/>
            <person name="Lee J.-J."/>
        </authorList>
    </citation>
    <scope>NUCLEOTIDE SEQUENCE [LARGE SCALE GENOMIC DNA]</scope>
    <source>
        <strain evidence="3 4">N5</strain>
    </source>
</reference>
<dbReference type="SUPFAM" id="SSF53756">
    <property type="entry name" value="UDP-Glycosyltransferase/glycogen phosphorylase"/>
    <property type="match status" value="1"/>
</dbReference>
<dbReference type="PANTHER" id="PTHR12526:SF638">
    <property type="entry name" value="SPORE COAT PROTEIN SA"/>
    <property type="match status" value="1"/>
</dbReference>
<evidence type="ECO:0000259" key="2">
    <source>
        <dbReference type="Pfam" id="PF13439"/>
    </source>
</evidence>
<feature type="domain" description="Glycosyltransferase subfamily 4-like N-terminal" evidence="2">
    <location>
        <begin position="59"/>
        <end position="174"/>
    </location>
</feature>
<dbReference type="Gene3D" id="3.40.50.2000">
    <property type="entry name" value="Glycogen Phosphorylase B"/>
    <property type="match status" value="2"/>
</dbReference>